<reference evidence="1 2" key="1">
    <citation type="submission" date="2021-01" db="EMBL/GenBank/DDBJ databases">
        <title>Sequencing the genomes of 1000 actinobacteria strains.</title>
        <authorList>
            <person name="Klenk H.-P."/>
        </authorList>
    </citation>
    <scope>NUCLEOTIDE SEQUENCE [LARGE SCALE GENOMIC DNA]</scope>
    <source>
        <strain evidence="1 2">DSM 18662</strain>
    </source>
</reference>
<organism evidence="1 2">
    <name type="scientific">Microlunatus panaciterrae</name>
    <dbReference type="NCBI Taxonomy" id="400768"/>
    <lineage>
        <taxon>Bacteria</taxon>
        <taxon>Bacillati</taxon>
        <taxon>Actinomycetota</taxon>
        <taxon>Actinomycetes</taxon>
        <taxon>Propionibacteriales</taxon>
        <taxon>Propionibacteriaceae</taxon>
        <taxon>Microlunatus</taxon>
    </lineage>
</organism>
<dbReference type="Proteomes" id="UP000704762">
    <property type="component" value="Unassembled WGS sequence"/>
</dbReference>
<dbReference type="NCBIfam" id="TIGR03843">
    <property type="entry name" value="SCO1664 family protein"/>
    <property type="match status" value="1"/>
</dbReference>
<dbReference type="InterPro" id="IPR022292">
    <property type="entry name" value="CHP03843"/>
</dbReference>
<sequence length="272" mass="29416">MSSDPAPAEPVGPRHPALTTELADGELEVTGRLLQASNATFLATLHSAGSDVQCVYKPMKGERPLWDFPEHTLALREVAAYEVSRLGGFDLVPVTVLVDGPVGVGSLQVWVEEDEEDPEPLVDIVSSAQVPRPGYFDVVEGLDARDRPVAVVHADHPRLRLMATFDALINNADRKGGHILASAGAVFGVDHGISFHTEPKLRTLLWGWAGKPLERQAIEAVGRVRADAASLLESLLSAQEIDALLWRADRLLGEGCLPQPGDDWPSIPWPPF</sequence>
<proteinExistence type="predicted"/>
<evidence type="ECO:0000313" key="1">
    <source>
        <dbReference type="EMBL" id="MBM7800432.1"/>
    </source>
</evidence>
<name>A0ABS2RN77_9ACTN</name>
<evidence type="ECO:0000313" key="2">
    <source>
        <dbReference type="Proteomes" id="UP000704762"/>
    </source>
</evidence>
<dbReference type="EMBL" id="JAFBCF010000001">
    <property type="protein sequence ID" value="MBM7800432.1"/>
    <property type="molecule type" value="Genomic_DNA"/>
</dbReference>
<accession>A0ABS2RN77</accession>
<dbReference type="RefSeq" id="WP_338041359.1">
    <property type="nucleotide sequence ID" value="NZ_BAAAQP010000003.1"/>
</dbReference>
<protein>
    <submittedName>
        <fullName evidence="1">Repeat protein (TIGR03843 family)</fullName>
    </submittedName>
</protein>
<gene>
    <name evidence="1" type="ORF">JOE57_003353</name>
</gene>
<comment type="caution">
    <text evidence="1">The sequence shown here is derived from an EMBL/GenBank/DDBJ whole genome shotgun (WGS) entry which is preliminary data.</text>
</comment>
<keyword evidence="2" id="KW-1185">Reference proteome</keyword>